<dbReference type="eggNOG" id="ENOG502QSJV">
    <property type="taxonomic scope" value="Eukaryota"/>
</dbReference>
<dbReference type="GO" id="GO:0005737">
    <property type="term" value="C:cytoplasm"/>
    <property type="evidence" value="ECO:0007669"/>
    <property type="project" value="TreeGrafter"/>
</dbReference>
<evidence type="ECO:0000313" key="9">
    <source>
        <dbReference type="EMBL" id="KNC53103.1"/>
    </source>
</evidence>
<organism evidence="9 10">
    <name type="scientific">Thecamonas trahens ATCC 50062</name>
    <dbReference type="NCBI Taxonomy" id="461836"/>
    <lineage>
        <taxon>Eukaryota</taxon>
        <taxon>Apusozoa</taxon>
        <taxon>Apusomonadida</taxon>
        <taxon>Apusomonadidae</taxon>
        <taxon>Thecamonas</taxon>
    </lineage>
</organism>
<evidence type="ECO:0000313" key="10">
    <source>
        <dbReference type="Proteomes" id="UP000054408"/>
    </source>
</evidence>
<name>A0A0L0DNX2_THETB</name>
<keyword evidence="3" id="KW-0963">Cytoplasm</keyword>
<dbReference type="InterPro" id="IPR049039">
    <property type="entry name" value="RMD1-3_a_helical_rpt"/>
</dbReference>
<evidence type="ECO:0000256" key="8">
    <source>
        <dbReference type="ARBA" id="ARBA00041958"/>
    </source>
</evidence>
<evidence type="ECO:0000256" key="7">
    <source>
        <dbReference type="ARBA" id="ARBA00039966"/>
    </source>
</evidence>
<evidence type="ECO:0000256" key="2">
    <source>
        <dbReference type="ARBA" id="ARBA00011375"/>
    </source>
</evidence>
<keyword evidence="4" id="KW-0677">Repeat</keyword>
<dbReference type="GO" id="GO:0005876">
    <property type="term" value="C:spindle microtubule"/>
    <property type="evidence" value="ECO:0007669"/>
    <property type="project" value="TreeGrafter"/>
</dbReference>
<dbReference type="RefSeq" id="XP_013754771.1">
    <property type="nucleotide sequence ID" value="XM_013899317.1"/>
</dbReference>
<dbReference type="Proteomes" id="UP000054408">
    <property type="component" value="Unassembled WGS sequence"/>
</dbReference>
<gene>
    <name evidence="9" type="ORF">AMSG_09406</name>
</gene>
<proteinExistence type="predicted"/>
<evidence type="ECO:0000256" key="6">
    <source>
        <dbReference type="ARBA" id="ARBA00023212"/>
    </source>
</evidence>
<keyword evidence="10" id="KW-1185">Reference proteome</keyword>
<dbReference type="STRING" id="461836.A0A0L0DNX2"/>
<dbReference type="SUPFAM" id="SSF48452">
    <property type="entry name" value="TPR-like"/>
    <property type="match status" value="1"/>
</dbReference>
<evidence type="ECO:0000256" key="5">
    <source>
        <dbReference type="ARBA" id="ARBA00022803"/>
    </source>
</evidence>
<dbReference type="PANTHER" id="PTHR16056:SF16">
    <property type="entry name" value="REGULATOR OF MICROTUBULE DYNAMICS PROTEIN 1"/>
    <property type="match status" value="1"/>
</dbReference>
<evidence type="ECO:0000256" key="3">
    <source>
        <dbReference type="ARBA" id="ARBA00022490"/>
    </source>
</evidence>
<accession>A0A0L0DNX2</accession>
<keyword evidence="6" id="KW-0206">Cytoskeleton</keyword>
<comment type="subcellular location">
    <subcellularLocation>
        <location evidence="1">Cytoplasm</location>
        <location evidence="1">Cytoskeleton</location>
    </subcellularLocation>
</comment>
<dbReference type="PANTHER" id="PTHR16056">
    <property type="entry name" value="REGULATOR OF MICROTUBULE DYNAMICS PROTEIN"/>
    <property type="match status" value="1"/>
</dbReference>
<dbReference type="Pfam" id="PF21033">
    <property type="entry name" value="RMD1-3"/>
    <property type="match status" value="1"/>
</dbReference>
<protein>
    <recommendedName>
        <fullName evidence="7">Regulator of microtubule dynamics protein 1</fullName>
    </recommendedName>
    <alternativeName>
        <fullName evidence="8">Protein FAM82B</fullName>
    </alternativeName>
</protein>
<dbReference type="EMBL" id="GL349478">
    <property type="protein sequence ID" value="KNC53103.1"/>
    <property type="molecule type" value="Genomic_DNA"/>
</dbReference>
<dbReference type="GO" id="GO:0008017">
    <property type="term" value="F:microtubule binding"/>
    <property type="evidence" value="ECO:0007669"/>
    <property type="project" value="TreeGrafter"/>
</dbReference>
<reference evidence="9 10" key="1">
    <citation type="submission" date="2010-05" db="EMBL/GenBank/DDBJ databases">
        <title>The Genome Sequence of Thecamonas trahens ATCC 50062.</title>
        <authorList>
            <consortium name="The Broad Institute Genome Sequencing Platform"/>
            <person name="Russ C."/>
            <person name="Cuomo C."/>
            <person name="Shea T."/>
            <person name="Young S.K."/>
            <person name="Zeng Q."/>
            <person name="Koehrsen M."/>
            <person name="Haas B."/>
            <person name="Borodovsky M."/>
            <person name="Guigo R."/>
            <person name="Alvarado L."/>
            <person name="Berlin A."/>
            <person name="Bochicchio J."/>
            <person name="Borenstein D."/>
            <person name="Chapman S."/>
            <person name="Chen Z."/>
            <person name="Freedman E."/>
            <person name="Gellesch M."/>
            <person name="Goldberg J."/>
            <person name="Griggs A."/>
            <person name="Gujja S."/>
            <person name="Heilman E."/>
            <person name="Heiman D."/>
            <person name="Hepburn T."/>
            <person name="Howarth C."/>
            <person name="Jen D."/>
            <person name="Larson L."/>
            <person name="Mehta T."/>
            <person name="Park D."/>
            <person name="Pearson M."/>
            <person name="Roberts A."/>
            <person name="Saif S."/>
            <person name="Shenoy N."/>
            <person name="Sisk P."/>
            <person name="Stolte C."/>
            <person name="Sykes S."/>
            <person name="Thomson T."/>
            <person name="Walk T."/>
            <person name="White J."/>
            <person name="Yandava C."/>
            <person name="Burger G."/>
            <person name="Gray M.W."/>
            <person name="Holland P.W.H."/>
            <person name="King N."/>
            <person name="Lang F.B.F."/>
            <person name="Roger A.J."/>
            <person name="Ruiz-Trillo I."/>
            <person name="Lander E."/>
            <person name="Nusbaum C."/>
        </authorList>
    </citation>
    <scope>NUCLEOTIDE SEQUENCE [LARGE SCALE GENOMIC DNA]</scope>
    <source>
        <strain evidence="9 10">ATCC 50062</strain>
    </source>
</reference>
<evidence type="ECO:0000256" key="4">
    <source>
        <dbReference type="ARBA" id="ARBA00022737"/>
    </source>
</evidence>
<dbReference type="AlphaFoldDB" id="A0A0L0DNX2"/>
<dbReference type="GO" id="GO:0097431">
    <property type="term" value="C:mitotic spindle pole"/>
    <property type="evidence" value="ECO:0007669"/>
    <property type="project" value="TreeGrafter"/>
</dbReference>
<keyword evidence="5" id="KW-0802">TPR repeat</keyword>
<dbReference type="InterPro" id="IPR011990">
    <property type="entry name" value="TPR-like_helical_dom_sf"/>
</dbReference>
<sequence>MSTGDLSYETLDHMFDNSEYQELYTRLEAELTITSAAQAEAGESDSEEDVELLWRFARVCYSMHTENKADKKAAEAYLRLAIDAAKQGMRLDEGHFAPHKWYAIALGGLGGYVSTKEKIGYAYEIREHADKALELKPGDSATLHLIGRWCFDVAGIGWATRKIASMLFATPPESSFDEALTFFEQARDALPDDAKNTFPENDLFIGNTLLKLSRKADARAAFQAAVDAPIKGADGQRIHDEAAKQL</sequence>
<dbReference type="OMA" id="KDVEILW"/>
<dbReference type="OrthoDB" id="69711at2759"/>
<evidence type="ECO:0000256" key="1">
    <source>
        <dbReference type="ARBA" id="ARBA00004245"/>
    </source>
</evidence>
<dbReference type="Gene3D" id="1.25.40.10">
    <property type="entry name" value="Tetratricopeptide repeat domain"/>
    <property type="match status" value="1"/>
</dbReference>
<dbReference type="GeneID" id="25567872"/>
<comment type="subunit">
    <text evidence="2">Interacts with microtubules.</text>
</comment>